<keyword evidence="2" id="KW-1185">Reference proteome</keyword>
<accession>A0A7W9SRJ1</accession>
<dbReference type="Proteomes" id="UP000520814">
    <property type="component" value="Unassembled WGS sequence"/>
</dbReference>
<proteinExistence type="predicted"/>
<sequence length="130" mass="15092">MQSRESEELTLIELPDPVFLETIDEKMLHYVPDMNSFPDACFSPGEVYVSEHLVQCLNSCNLPLHFLFEQHLSCIGTLINGDALFDPNQYKPERHDGKSILTRRFVMLDELVDVWMVTSADRQRTKMFIL</sequence>
<organism evidence="1 2">
    <name type="scientific">Armatimonas rosea</name>
    <dbReference type="NCBI Taxonomy" id="685828"/>
    <lineage>
        <taxon>Bacteria</taxon>
        <taxon>Bacillati</taxon>
        <taxon>Armatimonadota</taxon>
        <taxon>Armatimonadia</taxon>
        <taxon>Armatimonadales</taxon>
        <taxon>Armatimonadaceae</taxon>
        <taxon>Armatimonas</taxon>
    </lineage>
</organism>
<dbReference type="RefSeq" id="WP_184196258.1">
    <property type="nucleotide sequence ID" value="NZ_JACHGW010000002.1"/>
</dbReference>
<reference evidence="1 2" key="1">
    <citation type="submission" date="2020-08" db="EMBL/GenBank/DDBJ databases">
        <title>Genomic Encyclopedia of Type Strains, Phase IV (KMG-IV): sequencing the most valuable type-strain genomes for metagenomic binning, comparative biology and taxonomic classification.</title>
        <authorList>
            <person name="Goeker M."/>
        </authorList>
    </citation>
    <scope>NUCLEOTIDE SEQUENCE [LARGE SCALE GENOMIC DNA]</scope>
    <source>
        <strain evidence="1 2">DSM 23562</strain>
    </source>
</reference>
<gene>
    <name evidence="1" type="ORF">HNQ39_002534</name>
</gene>
<evidence type="ECO:0000313" key="2">
    <source>
        <dbReference type="Proteomes" id="UP000520814"/>
    </source>
</evidence>
<name>A0A7W9SRJ1_ARMRO</name>
<dbReference type="EMBL" id="JACHGW010000002">
    <property type="protein sequence ID" value="MBB6050743.1"/>
    <property type="molecule type" value="Genomic_DNA"/>
</dbReference>
<evidence type="ECO:0000313" key="1">
    <source>
        <dbReference type="EMBL" id="MBB6050743.1"/>
    </source>
</evidence>
<protein>
    <submittedName>
        <fullName evidence="1">Uncharacterized protein</fullName>
    </submittedName>
</protein>
<dbReference type="AlphaFoldDB" id="A0A7W9SRJ1"/>
<comment type="caution">
    <text evidence="1">The sequence shown here is derived from an EMBL/GenBank/DDBJ whole genome shotgun (WGS) entry which is preliminary data.</text>
</comment>